<protein>
    <submittedName>
        <fullName evidence="2">Uncharacterized protein</fullName>
    </submittedName>
</protein>
<dbReference type="AlphaFoldDB" id="A0A136J8M0"/>
<feature type="compositionally biased region" description="Low complexity" evidence="1">
    <location>
        <begin position="582"/>
        <end position="597"/>
    </location>
</feature>
<keyword evidence="3" id="KW-1185">Reference proteome</keyword>
<feature type="compositionally biased region" description="Polar residues" evidence="1">
    <location>
        <begin position="609"/>
        <end position="664"/>
    </location>
</feature>
<proteinExistence type="predicted"/>
<gene>
    <name evidence="2" type="ORF">Micbo1qcDRAFT_174576</name>
</gene>
<dbReference type="Proteomes" id="UP000070501">
    <property type="component" value="Unassembled WGS sequence"/>
</dbReference>
<organism evidence="2 3">
    <name type="scientific">Microdochium bolleyi</name>
    <dbReference type="NCBI Taxonomy" id="196109"/>
    <lineage>
        <taxon>Eukaryota</taxon>
        <taxon>Fungi</taxon>
        <taxon>Dikarya</taxon>
        <taxon>Ascomycota</taxon>
        <taxon>Pezizomycotina</taxon>
        <taxon>Sordariomycetes</taxon>
        <taxon>Xylariomycetidae</taxon>
        <taxon>Xylariales</taxon>
        <taxon>Microdochiaceae</taxon>
        <taxon>Microdochium</taxon>
    </lineage>
</organism>
<name>A0A136J8M0_9PEZI</name>
<feature type="compositionally biased region" description="Low complexity" evidence="1">
    <location>
        <begin position="127"/>
        <end position="137"/>
    </location>
</feature>
<accession>A0A136J8M0</accession>
<feature type="region of interest" description="Disordered" evidence="1">
    <location>
        <begin position="19"/>
        <end position="98"/>
    </location>
</feature>
<reference evidence="3" key="1">
    <citation type="submission" date="2016-02" db="EMBL/GenBank/DDBJ databases">
        <title>Draft genome sequence of Microdochium bolleyi, a fungal endophyte of beachgrass.</title>
        <authorList>
            <consortium name="DOE Joint Genome Institute"/>
            <person name="David A.S."/>
            <person name="May G."/>
            <person name="Haridas S."/>
            <person name="Lim J."/>
            <person name="Wang M."/>
            <person name="Labutti K."/>
            <person name="Lipzen A."/>
            <person name="Barry K."/>
            <person name="Grigoriev I.V."/>
        </authorList>
    </citation>
    <scope>NUCLEOTIDE SEQUENCE [LARGE SCALE GENOMIC DNA]</scope>
    <source>
        <strain evidence="3">J235TASD1</strain>
    </source>
</reference>
<feature type="compositionally biased region" description="Pro residues" evidence="1">
    <location>
        <begin position="755"/>
        <end position="765"/>
    </location>
</feature>
<feature type="compositionally biased region" description="Basic and acidic residues" evidence="1">
    <location>
        <begin position="536"/>
        <end position="546"/>
    </location>
</feature>
<dbReference type="EMBL" id="KQ964248">
    <property type="protein sequence ID" value="KXJ93527.1"/>
    <property type="molecule type" value="Genomic_DNA"/>
</dbReference>
<dbReference type="InParanoid" id="A0A136J8M0"/>
<feature type="compositionally biased region" description="Polar residues" evidence="1">
    <location>
        <begin position="446"/>
        <end position="457"/>
    </location>
</feature>
<evidence type="ECO:0000313" key="3">
    <source>
        <dbReference type="Proteomes" id="UP000070501"/>
    </source>
</evidence>
<evidence type="ECO:0000256" key="1">
    <source>
        <dbReference type="SAM" id="MobiDB-lite"/>
    </source>
</evidence>
<feature type="compositionally biased region" description="Polar residues" evidence="1">
    <location>
        <begin position="680"/>
        <end position="695"/>
    </location>
</feature>
<feature type="region of interest" description="Disordered" evidence="1">
    <location>
        <begin position="393"/>
        <end position="810"/>
    </location>
</feature>
<feature type="region of interest" description="Disordered" evidence="1">
    <location>
        <begin position="127"/>
        <end position="159"/>
    </location>
</feature>
<feature type="compositionally biased region" description="Polar residues" evidence="1">
    <location>
        <begin position="710"/>
        <end position="720"/>
    </location>
</feature>
<evidence type="ECO:0000313" key="2">
    <source>
        <dbReference type="EMBL" id="KXJ93527.1"/>
    </source>
</evidence>
<sequence>MSAPSPSSGISWASIAAGNADKISQPARPETPIQKATLKPKAGPTSTSSPKPGAAPKTVASQYTKFRSKPVASPKTKVLPAIPQSIHASRSVSPNHKRSNLDDIVSARKNSEPLLNSTQLDRVVSPAAAHVAPSADDAAIDQPHRAATPANPRHGQDASFKDPSVVVVASTAQPMSYAQLEESNDKLKIEMDLVRKHRDELHTQLVDAILENSKTNNNGVTSLDGDGDSAPRHVDAADRKIECLQTALASAQAERKAGRSKIDGLVRLLSGVTIERDLLQDQLDDTQKKWTACVNELAQVKSRHKQALEDLSSISELLDQATAIQKGAIYGLQKSETSTVSFQTMVQKHAEGLVKTNKLAKVLDTTRQSDDGSAQVDMTNIKQEEVDVKISEIDALPMPQENATTRGEPSDAQQEDPKMRLFPAESAGDSETGTSDHGKPPILTPAGSSTASPQTALRQRPVLAITVPEQEVAQTALGDDSSVPPAYEPGHPTEANTPAAHDEASSNPADRMNGVDEVPNASPGGVIDMASSHTLSRGDSEGDEAPKSIQSGTSERTKSPATKPCLSEPGSQTPPRPATKIPRPTATSSSSTPRSDSGQLAPQGKKPTVSHSRGSSASGRTKTPSRKSSSGDALQASEPSQASFEDSGPSFNSNPWELVTTRSFSKARKQHNGTRPTPEIGTTKSINKQKWSNAPNKHVGTATERFPKATQDSHANNAKSPQAMERRESQGRAAQTPSPRHASALNWRNQAILQPPSPKPEPKPAPSRTLRRGQSPLFAAVSTRQKALASHVPETASSTGDSTMPKETMEARVERLLRREPSQSWADMVEEDESW</sequence>